<proteinExistence type="predicted"/>
<accession>A0A5N5CZG5</accession>
<evidence type="ECO:0000313" key="2">
    <source>
        <dbReference type="Proteomes" id="UP000325902"/>
    </source>
</evidence>
<keyword evidence="2" id="KW-1185">Reference proteome</keyword>
<protein>
    <submittedName>
        <fullName evidence="1">Uncharacterized protein</fullName>
    </submittedName>
</protein>
<dbReference type="Proteomes" id="UP000325902">
    <property type="component" value="Unassembled WGS sequence"/>
</dbReference>
<sequence>MPPNHIKDKGLSDALVRLPDWADEDFLRVFNSVSSPEKADKLNHPKKHIIKRALEGWLTVMDVLAEFYPLPKALIPLWIPAHSWVLLNYRMNDKTKTPADLMVLVDFDRSKEILTIHNFTRLHLVLRNALVRAIYEQVNPLCLSDASGKTWRIFRAGNLPLVPNGDDTRNIGGQKFEGWTAFRMADFALYYNGPCQNPRHPDLIVEIGTRDKAAALEERAKWLMNSTDGETRIVVGIAYGEGESTWTISVWKLGERGINEGPVEKITDRNGHPGVAIPIRDMIASEAVECIEQSTCPKTRAVLDKKIEITWADIAQYADVTGLIKGEEPPPKKPEQQGGETKV</sequence>
<reference evidence="1 2" key="1">
    <citation type="journal article" date="2019" name="Sci. Rep.">
        <title>A multi-omics analysis of the grapevine pathogen Lasiodiplodia theobromae reveals that temperature affects the expression of virulence- and pathogenicity-related genes.</title>
        <authorList>
            <person name="Felix C."/>
            <person name="Meneses R."/>
            <person name="Goncalves M.F.M."/>
            <person name="Tilleman L."/>
            <person name="Duarte A.S."/>
            <person name="Jorrin-Novo J.V."/>
            <person name="Van de Peer Y."/>
            <person name="Deforce D."/>
            <person name="Van Nieuwerburgh F."/>
            <person name="Esteves A.C."/>
            <person name="Alves A."/>
        </authorList>
    </citation>
    <scope>NUCLEOTIDE SEQUENCE [LARGE SCALE GENOMIC DNA]</scope>
    <source>
        <strain evidence="1 2">LA-SOL3</strain>
    </source>
</reference>
<comment type="caution">
    <text evidence="1">The sequence shown here is derived from an EMBL/GenBank/DDBJ whole genome shotgun (WGS) entry which is preliminary data.</text>
</comment>
<dbReference type="AlphaFoldDB" id="A0A5N5CZG5"/>
<dbReference type="OrthoDB" id="10565991at2759"/>
<evidence type="ECO:0000313" key="1">
    <source>
        <dbReference type="EMBL" id="KAB2570789.1"/>
    </source>
</evidence>
<organism evidence="1 2">
    <name type="scientific">Lasiodiplodia theobromae</name>
    <dbReference type="NCBI Taxonomy" id="45133"/>
    <lineage>
        <taxon>Eukaryota</taxon>
        <taxon>Fungi</taxon>
        <taxon>Dikarya</taxon>
        <taxon>Ascomycota</taxon>
        <taxon>Pezizomycotina</taxon>
        <taxon>Dothideomycetes</taxon>
        <taxon>Dothideomycetes incertae sedis</taxon>
        <taxon>Botryosphaeriales</taxon>
        <taxon>Botryosphaeriaceae</taxon>
        <taxon>Lasiodiplodia</taxon>
    </lineage>
</organism>
<dbReference type="EMBL" id="VCHE01000123">
    <property type="protein sequence ID" value="KAB2570789.1"/>
    <property type="molecule type" value="Genomic_DNA"/>
</dbReference>
<name>A0A5N5CZG5_9PEZI</name>
<gene>
    <name evidence="1" type="ORF">DBV05_g10552</name>
</gene>